<evidence type="ECO:0000256" key="2">
    <source>
        <dbReference type="ARBA" id="ARBA00022614"/>
    </source>
</evidence>
<evidence type="ECO:0000256" key="6">
    <source>
        <dbReference type="SAM" id="MobiDB-lite"/>
    </source>
</evidence>
<gene>
    <name evidence="7" type="primary">106072306</name>
</gene>
<evidence type="ECO:0000256" key="1">
    <source>
        <dbReference type="ARBA" id="ARBA00004138"/>
    </source>
</evidence>
<evidence type="ECO:0000313" key="8">
    <source>
        <dbReference type="Proteomes" id="UP000076420"/>
    </source>
</evidence>
<dbReference type="Gene3D" id="3.80.10.10">
    <property type="entry name" value="Ribonuclease Inhibitor"/>
    <property type="match status" value="2"/>
</dbReference>
<proteinExistence type="predicted"/>
<dbReference type="Proteomes" id="UP000076420">
    <property type="component" value="Unassembled WGS sequence"/>
</dbReference>
<evidence type="ECO:0000256" key="4">
    <source>
        <dbReference type="ARBA" id="ARBA00023069"/>
    </source>
</evidence>
<evidence type="ECO:0008006" key="9">
    <source>
        <dbReference type="Google" id="ProtNLM"/>
    </source>
</evidence>
<dbReference type="SUPFAM" id="SSF52058">
    <property type="entry name" value="L domain-like"/>
    <property type="match status" value="2"/>
</dbReference>
<evidence type="ECO:0000256" key="5">
    <source>
        <dbReference type="ARBA" id="ARBA00023273"/>
    </source>
</evidence>
<keyword evidence="2" id="KW-0433">Leucine-rich repeat</keyword>
<sequence length="341" mass="38774">MAAIETQDNAKTVKQTFNSWVDEVFKENDSKPVCLSLHLIVLRHLPPESSEWSHEEIIKELNKKRRIRLDRENIGQIDSCELLSADVTHLYLQFNKISKIENLECLPNLQVLILSENKITTIENIDHLNKLVFLDVSNKGDREQQWARYELGIIKTTKQPASHPPSVENLPQSIIILNLSGNPCVSQSSYKSNIIKRLPKLKHLDGAEILKEDKLEAGVEVESICGDNENQGEETTDEEEGSEDEDDAEETVTDNIARKGKLTAVAAPLEAKSLIGYKKLPQIPANIHDLATNILLRSQSRMEERTKEYKKHLQEMTNIKILSKIKPIPHNFTQKKLPDLK</sequence>
<keyword evidence="4" id="KW-0969">Cilium</keyword>
<dbReference type="KEGG" id="bgt:106072306"/>
<dbReference type="STRING" id="6526.A0A2C9KYD9"/>
<dbReference type="VEuPathDB" id="VectorBase:BGLB024944"/>
<dbReference type="PANTHER" id="PTHR45973:SF9">
    <property type="entry name" value="LEUCINE-RICH REPEAT-CONTAINING PROTEIN 46"/>
    <property type="match status" value="1"/>
</dbReference>
<reference evidence="7" key="1">
    <citation type="submission" date="2020-05" db="UniProtKB">
        <authorList>
            <consortium name="EnsemblMetazoa"/>
        </authorList>
    </citation>
    <scope>IDENTIFICATION</scope>
    <source>
        <strain evidence="7">BB02</strain>
    </source>
</reference>
<keyword evidence="5" id="KW-0966">Cell projection</keyword>
<protein>
    <recommendedName>
        <fullName evidence="9">U2A'/phosphoprotein 32 family A C-terminal domain-containing protein</fullName>
    </recommendedName>
</protein>
<dbReference type="EnsemblMetazoa" id="BGLB024944-RA">
    <property type="protein sequence ID" value="BGLB024944-PA"/>
    <property type="gene ID" value="BGLB024944"/>
</dbReference>
<dbReference type="InterPro" id="IPR001611">
    <property type="entry name" value="Leu-rich_rpt"/>
</dbReference>
<dbReference type="PANTHER" id="PTHR45973">
    <property type="entry name" value="PROTEIN PHOSPHATASE 1 REGULATORY SUBUNIT SDS22-RELATED"/>
    <property type="match status" value="1"/>
</dbReference>
<accession>A0A2C9KYD9</accession>
<dbReference type="VEuPathDB" id="VectorBase:BGLAX_045268"/>
<dbReference type="InterPro" id="IPR050576">
    <property type="entry name" value="Cilia_flagella_integrity"/>
</dbReference>
<dbReference type="OrthoDB" id="7451790at2759"/>
<dbReference type="PROSITE" id="PS51450">
    <property type="entry name" value="LRR"/>
    <property type="match status" value="2"/>
</dbReference>
<dbReference type="Pfam" id="PF12799">
    <property type="entry name" value="LRR_4"/>
    <property type="match status" value="1"/>
</dbReference>
<dbReference type="InterPro" id="IPR025875">
    <property type="entry name" value="Leu-rich_rpt_4"/>
</dbReference>
<dbReference type="SMART" id="SM00365">
    <property type="entry name" value="LRR_SD22"/>
    <property type="match status" value="2"/>
</dbReference>
<keyword evidence="3" id="KW-0677">Repeat</keyword>
<comment type="subcellular location">
    <subcellularLocation>
        <location evidence="1">Cell projection</location>
        <location evidence="1">Cilium</location>
    </subcellularLocation>
</comment>
<dbReference type="InterPro" id="IPR032675">
    <property type="entry name" value="LRR_dom_sf"/>
</dbReference>
<evidence type="ECO:0000313" key="7">
    <source>
        <dbReference type="EnsemblMetazoa" id="BGLB024944-PA"/>
    </source>
</evidence>
<name>A0A2C9KYD9_BIOGL</name>
<feature type="compositionally biased region" description="Acidic residues" evidence="6">
    <location>
        <begin position="230"/>
        <end position="252"/>
    </location>
</feature>
<organism evidence="7 8">
    <name type="scientific">Biomphalaria glabrata</name>
    <name type="common">Bloodfluke planorb</name>
    <name type="synonym">Freshwater snail</name>
    <dbReference type="NCBI Taxonomy" id="6526"/>
    <lineage>
        <taxon>Eukaryota</taxon>
        <taxon>Metazoa</taxon>
        <taxon>Spiralia</taxon>
        <taxon>Lophotrochozoa</taxon>
        <taxon>Mollusca</taxon>
        <taxon>Gastropoda</taxon>
        <taxon>Heterobranchia</taxon>
        <taxon>Euthyneura</taxon>
        <taxon>Panpulmonata</taxon>
        <taxon>Hygrophila</taxon>
        <taxon>Lymnaeoidea</taxon>
        <taxon>Planorbidae</taxon>
        <taxon>Biomphalaria</taxon>
    </lineage>
</organism>
<dbReference type="AlphaFoldDB" id="A0A2C9KYD9"/>
<evidence type="ECO:0000256" key="3">
    <source>
        <dbReference type="ARBA" id="ARBA00022737"/>
    </source>
</evidence>
<feature type="region of interest" description="Disordered" evidence="6">
    <location>
        <begin position="222"/>
        <end position="252"/>
    </location>
</feature>